<organism evidence="1 2">
    <name type="scientific">Talaromyces proteolyticus</name>
    <dbReference type="NCBI Taxonomy" id="1131652"/>
    <lineage>
        <taxon>Eukaryota</taxon>
        <taxon>Fungi</taxon>
        <taxon>Dikarya</taxon>
        <taxon>Ascomycota</taxon>
        <taxon>Pezizomycotina</taxon>
        <taxon>Eurotiomycetes</taxon>
        <taxon>Eurotiomycetidae</taxon>
        <taxon>Eurotiales</taxon>
        <taxon>Trichocomaceae</taxon>
        <taxon>Talaromyces</taxon>
        <taxon>Talaromyces sect. Bacilispori</taxon>
    </lineage>
</organism>
<sequence>AAFTNRKYVFVQFCRRLSLGSEHYSEDLVGDGVKKPLSAGISTSNEIHTSLRTNPHDMLYDASLSMTDQVKTSILLSLQNFRISKDRSNAVNGTYIDILALYIPLSTIQQTIGPGSPLKLCARRSSPEIKIKPAVVQNRFYPNEDYDVEFVRENDIICQSFWNADGKSRACQK</sequence>
<keyword evidence="2" id="KW-1185">Reference proteome</keyword>
<comment type="caution">
    <text evidence="1">The sequence shown here is derived from an EMBL/GenBank/DDBJ whole genome shotgun (WGS) entry which is preliminary data.</text>
</comment>
<evidence type="ECO:0000313" key="1">
    <source>
        <dbReference type="EMBL" id="KAH8696580.1"/>
    </source>
</evidence>
<dbReference type="RefSeq" id="XP_046071516.1">
    <property type="nucleotide sequence ID" value="XM_046221841.1"/>
</dbReference>
<accession>A0AAD4KPX8</accession>
<evidence type="ECO:0000313" key="2">
    <source>
        <dbReference type="Proteomes" id="UP001201262"/>
    </source>
</evidence>
<dbReference type="EMBL" id="JAJTJA010000007">
    <property type="protein sequence ID" value="KAH8696580.1"/>
    <property type="molecule type" value="Genomic_DNA"/>
</dbReference>
<proteinExistence type="predicted"/>
<reference evidence="1" key="1">
    <citation type="submission" date="2021-12" db="EMBL/GenBank/DDBJ databases">
        <title>Convergent genome expansion in fungi linked to evolution of root-endophyte symbiosis.</title>
        <authorList>
            <consortium name="DOE Joint Genome Institute"/>
            <person name="Ke Y.-H."/>
            <person name="Bonito G."/>
            <person name="Liao H.-L."/>
            <person name="Looney B."/>
            <person name="Rojas-Flechas A."/>
            <person name="Nash J."/>
            <person name="Hameed K."/>
            <person name="Schadt C."/>
            <person name="Martin F."/>
            <person name="Crous P.W."/>
            <person name="Miettinen O."/>
            <person name="Magnuson J.K."/>
            <person name="Labbe J."/>
            <person name="Jacobson D."/>
            <person name="Doktycz M.J."/>
            <person name="Veneault-Fourrey C."/>
            <person name="Kuo A."/>
            <person name="Mondo S."/>
            <person name="Calhoun S."/>
            <person name="Riley R."/>
            <person name="Ohm R."/>
            <person name="LaButti K."/>
            <person name="Andreopoulos B."/>
            <person name="Pangilinan J."/>
            <person name="Nolan M."/>
            <person name="Tritt A."/>
            <person name="Clum A."/>
            <person name="Lipzen A."/>
            <person name="Daum C."/>
            <person name="Barry K."/>
            <person name="Grigoriev I.V."/>
            <person name="Vilgalys R."/>
        </authorList>
    </citation>
    <scope>NUCLEOTIDE SEQUENCE</scope>
    <source>
        <strain evidence="1">PMI_201</strain>
    </source>
</reference>
<dbReference type="GeneID" id="70252128"/>
<dbReference type="AlphaFoldDB" id="A0AAD4KPX8"/>
<name>A0AAD4KPX8_9EURO</name>
<gene>
    <name evidence="1" type="ORF">BGW36DRAFT_452280</name>
</gene>
<dbReference type="Proteomes" id="UP001201262">
    <property type="component" value="Unassembled WGS sequence"/>
</dbReference>
<protein>
    <submittedName>
        <fullName evidence="1">Uncharacterized protein</fullName>
    </submittedName>
</protein>
<feature type="non-terminal residue" evidence="1">
    <location>
        <position position="1"/>
    </location>
</feature>